<keyword evidence="2" id="KW-1185">Reference proteome</keyword>
<protein>
    <submittedName>
        <fullName evidence="1">Uncharacterized protein</fullName>
    </submittedName>
</protein>
<gene>
    <name evidence="1" type="ORF">PBC4_071</name>
</gene>
<organism evidence="1 2">
    <name type="scientific">Bacillus phage PBC4</name>
    <dbReference type="NCBI Taxonomy" id="1675028"/>
    <lineage>
        <taxon>Viruses</taxon>
        <taxon>Duplodnaviria</taxon>
        <taxon>Heunggongvirae</taxon>
        <taxon>Uroviricota</taxon>
        <taxon>Caudoviricetes</taxon>
        <taxon>Sejongvirinae</taxon>
        <taxon>Yihwangvirus</taxon>
        <taxon>Yihwangvirus PBC4</taxon>
    </lineage>
</organism>
<reference evidence="1 2" key="1">
    <citation type="journal article" date="2016" name="FEMS Microbiol. Lett.">
        <title>Characterization of LysPBC4, a novel Bacillus cereus-specific endolysin of bacteriophage PBC4.</title>
        <authorList>
            <person name="Na H."/>
            <person name="Kong M."/>
            <person name="Ryu S."/>
        </authorList>
    </citation>
    <scope>NUCLEOTIDE SEQUENCE [LARGE SCALE GENOMIC DNA]</scope>
</reference>
<evidence type="ECO:0000313" key="2">
    <source>
        <dbReference type="Proteomes" id="UP000224963"/>
    </source>
</evidence>
<sequence>MTLKITISFTDEEEELYLKAYKQDDKSKYIKRLIRRDMESNTIRPEVVFEPQIRQIEPPKEKKIEVDDSKKALSFI</sequence>
<accession>A0A1D6X8B8</accession>
<evidence type="ECO:0000313" key="1">
    <source>
        <dbReference type="EMBL" id="AKQ08263.1"/>
    </source>
</evidence>
<dbReference type="EMBL" id="KT070866">
    <property type="protein sequence ID" value="AKQ08263.1"/>
    <property type="molecule type" value="Genomic_DNA"/>
</dbReference>
<proteinExistence type="predicted"/>
<dbReference type="Proteomes" id="UP000224963">
    <property type="component" value="Segment"/>
</dbReference>
<name>A0A1D6X8B8_9CAUD</name>